<dbReference type="PROSITE" id="PS50082">
    <property type="entry name" value="WD_REPEATS_2"/>
    <property type="match status" value="1"/>
</dbReference>
<accession>A0A060XWB8</accession>
<dbReference type="AlphaFoldDB" id="A0A060XWB8"/>
<dbReference type="PANTHER" id="PTHR19863">
    <property type="entry name" value="NEMITIN (NEURONAL ENRICHED MAP INTERACTING PROTEIN) HOMOLOG"/>
    <property type="match status" value="1"/>
</dbReference>
<reference evidence="2" key="2">
    <citation type="submission" date="2014-03" db="EMBL/GenBank/DDBJ databases">
        <authorList>
            <person name="Genoscope - CEA"/>
        </authorList>
    </citation>
    <scope>NUCLEOTIDE SEQUENCE</scope>
</reference>
<gene>
    <name evidence="2" type="ORF">GSONMT00042865001</name>
</gene>
<dbReference type="SUPFAM" id="SSF50978">
    <property type="entry name" value="WD40 repeat-like"/>
    <property type="match status" value="1"/>
</dbReference>
<dbReference type="InterPro" id="IPR001680">
    <property type="entry name" value="WD40_rpt"/>
</dbReference>
<dbReference type="Pfam" id="PF00400">
    <property type="entry name" value="WD40"/>
    <property type="match status" value="2"/>
</dbReference>
<dbReference type="InterPro" id="IPR040067">
    <property type="entry name" value="WDR47"/>
</dbReference>
<name>A0A060XWB8_ONCMY</name>
<dbReference type="Gene3D" id="2.130.10.10">
    <property type="entry name" value="YVTN repeat-like/Quinoprotein amine dehydrogenase"/>
    <property type="match status" value="1"/>
</dbReference>
<dbReference type="Proteomes" id="UP000193380">
    <property type="component" value="Unassembled WGS sequence"/>
</dbReference>
<organism evidence="2 3">
    <name type="scientific">Oncorhynchus mykiss</name>
    <name type="common">Rainbow trout</name>
    <name type="synonym">Salmo gairdneri</name>
    <dbReference type="NCBI Taxonomy" id="8022"/>
    <lineage>
        <taxon>Eukaryota</taxon>
        <taxon>Metazoa</taxon>
        <taxon>Chordata</taxon>
        <taxon>Craniata</taxon>
        <taxon>Vertebrata</taxon>
        <taxon>Euteleostomi</taxon>
        <taxon>Actinopterygii</taxon>
        <taxon>Neopterygii</taxon>
        <taxon>Teleostei</taxon>
        <taxon>Protacanthopterygii</taxon>
        <taxon>Salmoniformes</taxon>
        <taxon>Salmonidae</taxon>
        <taxon>Salmoninae</taxon>
        <taxon>Oncorhynchus</taxon>
    </lineage>
</organism>
<keyword evidence="1" id="KW-0853">WD repeat</keyword>
<evidence type="ECO:0000313" key="3">
    <source>
        <dbReference type="Proteomes" id="UP000193380"/>
    </source>
</evidence>
<dbReference type="PANTHER" id="PTHR19863:SF5">
    <property type="entry name" value="WD REPEAT-CONTAINING PROTEIN 47"/>
    <property type="match status" value="1"/>
</dbReference>
<evidence type="ECO:0000256" key="1">
    <source>
        <dbReference type="PROSITE-ProRule" id="PRU00221"/>
    </source>
</evidence>
<reference evidence="2" key="1">
    <citation type="journal article" date="2014" name="Nat. Commun.">
        <title>The rainbow trout genome provides novel insights into evolution after whole-genome duplication in vertebrates.</title>
        <authorList>
            <person name="Berthelot C."/>
            <person name="Brunet F."/>
            <person name="Chalopin D."/>
            <person name="Juanchich A."/>
            <person name="Bernard M."/>
            <person name="Noel B."/>
            <person name="Bento P."/>
            <person name="Da Silva C."/>
            <person name="Labadie K."/>
            <person name="Alberti A."/>
            <person name="Aury J.M."/>
            <person name="Louis A."/>
            <person name="Dehais P."/>
            <person name="Bardou P."/>
            <person name="Montfort J."/>
            <person name="Klopp C."/>
            <person name="Cabau C."/>
            <person name="Gaspin C."/>
            <person name="Thorgaard G.H."/>
            <person name="Boussaha M."/>
            <person name="Quillet E."/>
            <person name="Guyomard R."/>
            <person name="Galiana D."/>
            <person name="Bobe J."/>
            <person name="Volff J.N."/>
            <person name="Genet C."/>
            <person name="Wincker P."/>
            <person name="Jaillon O."/>
            <person name="Roest Crollius H."/>
            <person name="Guiguen Y."/>
        </authorList>
    </citation>
    <scope>NUCLEOTIDE SEQUENCE [LARGE SCALE GENOMIC DNA]</scope>
</reference>
<sequence>MRSNNSQKMEKSKAQFVAVNSLEDTQALRAVAFHPTGVLYAVGSNSKTLRVCAYPDSLNTSGSGPVKQPVVRFRRNKHHKGSIYCVAWSHCGRLLATGSNDKYVKVLPFNAETCNATGVLFFMCLHLSSLKKKKGLLTSI</sequence>
<dbReference type="PaxDb" id="8022-A0A060XWB8"/>
<feature type="repeat" description="WD" evidence="1">
    <location>
        <begin position="76"/>
        <end position="106"/>
    </location>
</feature>
<protein>
    <submittedName>
        <fullName evidence="2">Uncharacterized protein</fullName>
    </submittedName>
</protein>
<proteinExistence type="predicted"/>
<dbReference type="InterPro" id="IPR015943">
    <property type="entry name" value="WD40/YVTN_repeat-like_dom_sf"/>
</dbReference>
<dbReference type="SMART" id="SM00320">
    <property type="entry name" value="WD40"/>
    <property type="match status" value="2"/>
</dbReference>
<dbReference type="EMBL" id="FR906252">
    <property type="protein sequence ID" value="CDQ83786.1"/>
    <property type="molecule type" value="Genomic_DNA"/>
</dbReference>
<dbReference type="InterPro" id="IPR036322">
    <property type="entry name" value="WD40_repeat_dom_sf"/>
</dbReference>
<dbReference type="STRING" id="8022.A0A060XWB8"/>
<evidence type="ECO:0000313" key="2">
    <source>
        <dbReference type="EMBL" id="CDQ83786.1"/>
    </source>
</evidence>